<name>A0A8S5MU90_9CAUD</name>
<evidence type="ECO:0000313" key="1">
    <source>
        <dbReference type="EMBL" id="DAD85647.1"/>
    </source>
</evidence>
<protein>
    <submittedName>
        <fullName evidence="1">Uncharacterized protein</fullName>
    </submittedName>
</protein>
<sequence length="49" mass="5670">MRRSQTPFNGKRFLLNINTGEIHDLDNETAECKIDGMPKRKWLLLLPTG</sequence>
<accession>A0A8S5MU90</accession>
<proteinExistence type="predicted"/>
<dbReference type="EMBL" id="BK014985">
    <property type="protein sequence ID" value="DAD85647.1"/>
    <property type="molecule type" value="Genomic_DNA"/>
</dbReference>
<reference evidence="1" key="1">
    <citation type="journal article" date="2021" name="Proc. Natl. Acad. Sci. U.S.A.">
        <title>A Catalog of Tens of Thousands of Viruses from Human Metagenomes Reveals Hidden Associations with Chronic Diseases.</title>
        <authorList>
            <person name="Tisza M.J."/>
            <person name="Buck C.B."/>
        </authorList>
    </citation>
    <scope>NUCLEOTIDE SEQUENCE</scope>
    <source>
        <strain evidence="1">Ctino4</strain>
    </source>
</reference>
<organism evidence="1">
    <name type="scientific">Myoviridae sp. ctino4</name>
    <dbReference type="NCBI Taxonomy" id="2826686"/>
    <lineage>
        <taxon>Viruses</taxon>
        <taxon>Duplodnaviria</taxon>
        <taxon>Heunggongvirae</taxon>
        <taxon>Uroviricota</taxon>
        <taxon>Caudoviricetes</taxon>
    </lineage>
</organism>